<keyword evidence="1" id="KW-0812">Transmembrane</keyword>
<dbReference type="OrthoDB" id="7173378at2"/>
<name>A0A2P7S2T4_9HYPH</name>
<evidence type="ECO:0000313" key="3">
    <source>
        <dbReference type="Proteomes" id="UP000241229"/>
    </source>
</evidence>
<dbReference type="Pfam" id="PF04241">
    <property type="entry name" value="DUF423"/>
    <property type="match status" value="1"/>
</dbReference>
<reference evidence="2 3" key="1">
    <citation type="submission" date="2018-03" db="EMBL/GenBank/DDBJ databases">
        <title>The draft genome of Mesorhizobium sp. 6GN-30.</title>
        <authorList>
            <person name="Liu L."/>
            <person name="Li L."/>
            <person name="Wang T."/>
            <person name="Zhang X."/>
            <person name="Liang L."/>
        </authorList>
    </citation>
    <scope>NUCLEOTIDE SEQUENCE [LARGE SCALE GENOMIC DNA]</scope>
    <source>
        <strain evidence="2 3">6GN30</strain>
    </source>
</reference>
<evidence type="ECO:0000313" key="2">
    <source>
        <dbReference type="EMBL" id="PSJ56756.1"/>
    </source>
</evidence>
<dbReference type="Proteomes" id="UP000241229">
    <property type="component" value="Unassembled WGS sequence"/>
</dbReference>
<proteinExistence type="predicted"/>
<dbReference type="EMBL" id="PXYK01000020">
    <property type="protein sequence ID" value="PSJ56756.1"/>
    <property type="molecule type" value="Genomic_DNA"/>
</dbReference>
<accession>A0A2P7S2T4</accession>
<evidence type="ECO:0000256" key="1">
    <source>
        <dbReference type="SAM" id="Phobius"/>
    </source>
</evidence>
<comment type="caution">
    <text evidence="2">The sequence shown here is derived from an EMBL/GenBank/DDBJ whole genome shotgun (WGS) entry which is preliminary data.</text>
</comment>
<dbReference type="InterPro" id="IPR006696">
    <property type="entry name" value="DUF423"/>
</dbReference>
<keyword evidence="1" id="KW-0472">Membrane</keyword>
<feature type="transmembrane region" description="Helical" evidence="1">
    <location>
        <begin position="38"/>
        <end position="57"/>
    </location>
</feature>
<sequence length="115" mass="11654">MTDTADRILILLAGLAGALGVALSAAAAHRGGANLQTAATFLLVHAPALIGLSLLAFRTARLGGYVLAVALVLFCGDLAARDFLGERLFAYAAPAGGTLLIAGWVLVAVSALLRR</sequence>
<gene>
    <name evidence="2" type="ORF">C7I84_19830</name>
</gene>
<protein>
    <submittedName>
        <fullName evidence="2">DUF423 domain-containing protein</fullName>
    </submittedName>
</protein>
<dbReference type="AlphaFoldDB" id="A0A2P7S2T4"/>
<organism evidence="2 3">
    <name type="scientific">Kumtagia ephedrae</name>
    <dbReference type="NCBI Taxonomy" id="2116701"/>
    <lineage>
        <taxon>Bacteria</taxon>
        <taxon>Pseudomonadati</taxon>
        <taxon>Pseudomonadota</taxon>
        <taxon>Alphaproteobacteria</taxon>
        <taxon>Hyphomicrobiales</taxon>
        <taxon>Phyllobacteriaceae</taxon>
        <taxon>Kumtagia</taxon>
    </lineage>
</organism>
<keyword evidence="3" id="KW-1185">Reference proteome</keyword>
<keyword evidence="1" id="KW-1133">Transmembrane helix</keyword>
<feature type="transmembrane region" description="Helical" evidence="1">
    <location>
        <begin position="90"/>
        <end position="113"/>
    </location>
</feature>
<dbReference type="RefSeq" id="WP_106773950.1">
    <property type="nucleotide sequence ID" value="NZ_PXYK01000020.1"/>
</dbReference>
<feature type="transmembrane region" description="Helical" evidence="1">
    <location>
        <begin position="64"/>
        <end position="84"/>
    </location>
</feature>